<proteinExistence type="predicted"/>
<gene>
    <name evidence="1" type="ORF">LCGC14_2136190</name>
</gene>
<comment type="caution">
    <text evidence="1">The sequence shown here is derived from an EMBL/GenBank/DDBJ whole genome shotgun (WGS) entry which is preliminary data.</text>
</comment>
<reference evidence="1" key="1">
    <citation type="journal article" date="2015" name="Nature">
        <title>Complex archaea that bridge the gap between prokaryotes and eukaryotes.</title>
        <authorList>
            <person name="Spang A."/>
            <person name="Saw J.H."/>
            <person name="Jorgensen S.L."/>
            <person name="Zaremba-Niedzwiedzka K."/>
            <person name="Martijn J."/>
            <person name="Lind A.E."/>
            <person name="van Eijk R."/>
            <person name="Schleper C."/>
            <person name="Guy L."/>
            <person name="Ettema T.J."/>
        </authorList>
    </citation>
    <scope>NUCLEOTIDE SEQUENCE</scope>
</reference>
<dbReference type="EMBL" id="LAZR01026903">
    <property type="protein sequence ID" value="KKL67312.1"/>
    <property type="molecule type" value="Genomic_DNA"/>
</dbReference>
<name>A0A0F9GW46_9ZZZZ</name>
<dbReference type="AlphaFoldDB" id="A0A0F9GW46"/>
<accession>A0A0F9GW46</accession>
<evidence type="ECO:0000313" key="1">
    <source>
        <dbReference type="EMBL" id="KKL67312.1"/>
    </source>
</evidence>
<protein>
    <submittedName>
        <fullName evidence="1">Uncharacterized protein</fullName>
    </submittedName>
</protein>
<sequence length="63" mass="6871">MSKQFVDAIELSDLNSVVALVHELDGFGLIVTDSDLIRATLTRMGKPVLEALQDGKEKEIQAT</sequence>
<organism evidence="1">
    <name type="scientific">marine sediment metagenome</name>
    <dbReference type="NCBI Taxonomy" id="412755"/>
    <lineage>
        <taxon>unclassified sequences</taxon>
        <taxon>metagenomes</taxon>
        <taxon>ecological metagenomes</taxon>
    </lineage>
</organism>